<dbReference type="GO" id="GO:0016616">
    <property type="term" value="F:oxidoreductase activity, acting on the CH-OH group of donors, NAD or NADP as acceptor"/>
    <property type="evidence" value="ECO:0007669"/>
    <property type="project" value="TreeGrafter"/>
</dbReference>
<gene>
    <name evidence="4" type="ORF">FSB_LOCUS18534</name>
</gene>
<dbReference type="InterPro" id="IPR036291">
    <property type="entry name" value="NAD(P)-bd_dom_sf"/>
</dbReference>
<accession>A0A2N9FTR8</accession>
<evidence type="ECO:0000259" key="3">
    <source>
        <dbReference type="Pfam" id="PF01370"/>
    </source>
</evidence>
<name>A0A2N9FTR8_FAGSY</name>
<dbReference type="InterPro" id="IPR050425">
    <property type="entry name" value="NAD(P)_dehydrat-like"/>
</dbReference>
<protein>
    <recommendedName>
        <fullName evidence="3">NAD-dependent epimerase/dehydratase domain-containing protein</fullName>
    </recommendedName>
</protein>
<feature type="domain" description="NAD-dependent epimerase/dehydratase" evidence="3">
    <location>
        <begin position="8"/>
        <end position="100"/>
    </location>
</feature>
<dbReference type="AlphaFoldDB" id="A0A2N9FTR8"/>
<evidence type="ECO:0000256" key="1">
    <source>
        <dbReference type="ARBA" id="ARBA00022857"/>
    </source>
</evidence>
<organism evidence="4">
    <name type="scientific">Fagus sylvatica</name>
    <name type="common">Beechnut</name>
    <dbReference type="NCBI Taxonomy" id="28930"/>
    <lineage>
        <taxon>Eukaryota</taxon>
        <taxon>Viridiplantae</taxon>
        <taxon>Streptophyta</taxon>
        <taxon>Embryophyta</taxon>
        <taxon>Tracheophyta</taxon>
        <taxon>Spermatophyta</taxon>
        <taxon>Magnoliopsida</taxon>
        <taxon>eudicotyledons</taxon>
        <taxon>Gunneridae</taxon>
        <taxon>Pentapetalae</taxon>
        <taxon>rosids</taxon>
        <taxon>fabids</taxon>
        <taxon>Fagales</taxon>
        <taxon>Fagaceae</taxon>
        <taxon>Fagus</taxon>
    </lineage>
</organism>
<reference evidence="4" key="1">
    <citation type="submission" date="2018-02" db="EMBL/GenBank/DDBJ databases">
        <authorList>
            <person name="Cohen D.B."/>
            <person name="Kent A.D."/>
        </authorList>
    </citation>
    <scope>NUCLEOTIDE SEQUENCE</scope>
</reference>
<dbReference type="PANTHER" id="PTHR10366">
    <property type="entry name" value="NAD DEPENDENT EPIMERASE/DEHYDRATASE"/>
    <property type="match status" value="1"/>
</dbReference>
<evidence type="ECO:0000313" key="4">
    <source>
        <dbReference type="EMBL" id="SPC90652.1"/>
    </source>
</evidence>
<evidence type="ECO:0000256" key="2">
    <source>
        <dbReference type="ARBA" id="ARBA00023002"/>
    </source>
</evidence>
<dbReference type="PANTHER" id="PTHR10366:SF852">
    <property type="entry name" value="CINNAMOYL-COA REDUCTASE CAD2"/>
    <property type="match status" value="1"/>
</dbReference>
<dbReference type="InterPro" id="IPR001509">
    <property type="entry name" value="Epimerase_deHydtase"/>
</dbReference>
<keyword evidence="1" id="KW-0521">NADP</keyword>
<proteinExistence type="predicted"/>
<dbReference type="SUPFAM" id="SSF51735">
    <property type="entry name" value="NAD(P)-binding Rossmann-fold domains"/>
    <property type="match status" value="1"/>
</dbReference>
<keyword evidence="2" id="KW-0560">Oxidoreductase</keyword>
<dbReference type="Gene3D" id="3.40.50.720">
    <property type="entry name" value="NAD(P)-binding Rossmann-like Domain"/>
    <property type="match status" value="1"/>
</dbReference>
<dbReference type="EMBL" id="OIVN01001167">
    <property type="protein sequence ID" value="SPC90652.1"/>
    <property type="molecule type" value="Genomic_DNA"/>
</dbReference>
<sequence>MSEAEKVVCVTGASGYIASWLVKFLLQRGYTVKATVRDPNNPRKMEHLLALDGAKERLHLFKGDLLKEGSFDSVVDGCEGVFHTASPVINNFTDPQNLLYLSRSLYKYHYLETSTHKNVLEAWRRVDFAIMQECPRSSQASINRKQWIPFCIVE</sequence>
<dbReference type="Pfam" id="PF01370">
    <property type="entry name" value="Epimerase"/>
    <property type="match status" value="1"/>
</dbReference>